<dbReference type="AlphaFoldDB" id="A0A1Y2I7Z0"/>
<keyword evidence="1" id="KW-0175">Coiled coil</keyword>
<dbReference type="InterPro" id="IPR001810">
    <property type="entry name" value="F-box_dom"/>
</dbReference>
<protein>
    <recommendedName>
        <fullName evidence="2">F-box domain-containing protein</fullName>
    </recommendedName>
</protein>
<accession>A0A1Y2I7Z0</accession>
<dbReference type="InterPro" id="IPR032675">
    <property type="entry name" value="LRR_dom_sf"/>
</dbReference>
<dbReference type="InterPro" id="IPR036047">
    <property type="entry name" value="F-box-like_dom_sf"/>
</dbReference>
<dbReference type="GO" id="GO:0019005">
    <property type="term" value="C:SCF ubiquitin ligase complex"/>
    <property type="evidence" value="ECO:0007669"/>
    <property type="project" value="TreeGrafter"/>
</dbReference>
<dbReference type="Proteomes" id="UP000193067">
    <property type="component" value="Unassembled WGS sequence"/>
</dbReference>
<reference evidence="3 4" key="1">
    <citation type="journal article" date="2015" name="Biotechnol. Biofuels">
        <title>Enhanced degradation of softwood versus hardwood by the white-rot fungus Pycnoporus coccineus.</title>
        <authorList>
            <person name="Couturier M."/>
            <person name="Navarro D."/>
            <person name="Chevret D."/>
            <person name="Henrissat B."/>
            <person name="Piumi F."/>
            <person name="Ruiz-Duenas F.J."/>
            <person name="Martinez A.T."/>
            <person name="Grigoriev I.V."/>
            <person name="Riley R."/>
            <person name="Lipzen A."/>
            <person name="Berrin J.G."/>
            <person name="Master E.R."/>
            <person name="Rosso M.N."/>
        </authorList>
    </citation>
    <scope>NUCLEOTIDE SEQUENCE [LARGE SCALE GENOMIC DNA]</scope>
    <source>
        <strain evidence="3 4">BRFM310</strain>
    </source>
</reference>
<dbReference type="Gene3D" id="1.20.1280.50">
    <property type="match status" value="1"/>
</dbReference>
<dbReference type="SUPFAM" id="SSF81383">
    <property type="entry name" value="F-box domain"/>
    <property type="match status" value="1"/>
</dbReference>
<feature type="domain" description="F-box" evidence="2">
    <location>
        <begin position="19"/>
        <end position="57"/>
    </location>
</feature>
<sequence length="587" mass="67129">MTQQVVSAYGTTAQRVLAIPEILELVFSFLSTKNTANCACVCKRWSEIALDTLWRDVDDIRRLFGLLAPIEHGATPDDPHHFPRPLEPTDWARFMRYAPRVRTLSVTAINDSRLRGQLVFDEVARTRSTLNLLPRLSKLSWTSQLGDRLRLSLVFMHENIRHFAVRLVPSDNYPFSVYFEEIALRMPKLTCLDMRFSFAVRDIEAELCKLLDGLPHLQKVILPKFTLTSKIIEQLSTNSSLKVVQFEFMEEQGSGEASDVHNWFPNLRPGAFPSLVDLSVSVHLPHMVRFLKSGSCPAHLQCLYVHVLYIVPPYQVREFVDAVSEHCQQLTQLHIDFVGDPSPLMFRTRLSDDDRIGLNTLRPLLNLTKLAQFILNWDAPLALTQDDIEELASSMPSLEVLTLCPEPMPCPQAPPLTLKALIPFARHCPNMRELSLYLDASTADLDDASRQLYTALPPIHFRKLQRVNFGLSRIPEYEPVALFLSQLCPPGCKVDAGVTWPEGFTAMEAQSPEDASVLVDMWGQASDWYPRWQEVNQMLPLLIKVRIEERMRRRELQREVEDLRMRCRVWEERLNVGVPQDGGCTMM</sequence>
<gene>
    <name evidence="3" type="ORF">PYCCODRAFT_1419774</name>
</gene>
<dbReference type="STRING" id="1353009.A0A1Y2I7Z0"/>
<evidence type="ECO:0000313" key="4">
    <source>
        <dbReference type="Proteomes" id="UP000193067"/>
    </source>
</evidence>
<evidence type="ECO:0000313" key="3">
    <source>
        <dbReference type="EMBL" id="OSC97257.1"/>
    </source>
</evidence>
<feature type="coiled-coil region" evidence="1">
    <location>
        <begin position="546"/>
        <end position="573"/>
    </location>
</feature>
<evidence type="ECO:0000259" key="2">
    <source>
        <dbReference type="SMART" id="SM00256"/>
    </source>
</evidence>
<dbReference type="GO" id="GO:0031146">
    <property type="term" value="P:SCF-dependent proteasomal ubiquitin-dependent protein catabolic process"/>
    <property type="evidence" value="ECO:0007669"/>
    <property type="project" value="TreeGrafter"/>
</dbReference>
<proteinExistence type="predicted"/>
<keyword evidence="4" id="KW-1185">Reference proteome</keyword>
<evidence type="ECO:0000256" key="1">
    <source>
        <dbReference type="SAM" id="Coils"/>
    </source>
</evidence>
<dbReference type="SUPFAM" id="SSF52047">
    <property type="entry name" value="RNI-like"/>
    <property type="match status" value="1"/>
</dbReference>
<organism evidence="3 4">
    <name type="scientific">Trametes coccinea (strain BRFM310)</name>
    <name type="common">Pycnoporus coccineus</name>
    <dbReference type="NCBI Taxonomy" id="1353009"/>
    <lineage>
        <taxon>Eukaryota</taxon>
        <taxon>Fungi</taxon>
        <taxon>Dikarya</taxon>
        <taxon>Basidiomycota</taxon>
        <taxon>Agaricomycotina</taxon>
        <taxon>Agaricomycetes</taxon>
        <taxon>Polyporales</taxon>
        <taxon>Polyporaceae</taxon>
        <taxon>Trametes</taxon>
    </lineage>
</organism>
<dbReference type="OrthoDB" id="2447803at2759"/>
<dbReference type="Gene3D" id="3.80.10.10">
    <property type="entry name" value="Ribonuclease Inhibitor"/>
    <property type="match status" value="1"/>
</dbReference>
<dbReference type="EMBL" id="KZ084154">
    <property type="protein sequence ID" value="OSC97257.1"/>
    <property type="molecule type" value="Genomic_DNA"/>
</dbReference>
<dbReference type="Pfam" id="PF12937">
    <property type="entry name" value="F-box-like"/>
    <property type="match status" value="1"/>
</dbReference>
<dbReference type="PANTHER" id="PTHR13318">
    <property type="entry name" value="PARTNER OF PAIRED, ISOFORM B-RELATED"/>
    <property type="match status" value="1"/>
</dbReference>
<name>A0A1Y2I7Z0_TRAC3</name>
<dbReference type="SMART" id="SM00256">
    <property type="entry name" value="FBOX"/>
    <property type="match status" value="1"/>
</dbReference>